<dbReference type="InterPro" id="IPR027417">
    <property type="entry name" value="P-loop_NTPase"/>
</dbReference>
<keyword evidence="7" id="KW-0418">Kinase</keyword>
<dbReference type="Gene3D" id="3.40.50.300">
    <property type="entry name" value="P-loop containing nucleotide triphosphate hydrolases"/>
    <property type="match status" value="1"/>
</dbReference>
<dbReference type="UniPathway" id="UPA00053">
    <property type="reaction ID" value="UER00088"/>
</dbReference>
<organism evidence="11">
    <name type="scientific">freshwater metagenome</name>
    <dbReference type="NCBI Taxonomy" id="449393"/>
    <lineage>
        <taxon>unclassified sequences</taxon>
        <taxon>metagenomes</taxon>
        <taxon>ecological metagenomes</taxon>
    </lineage>
</organism>
<dbReference type="PANTHER" id="PTHR21087">
    <property type="entry name" value="SHIKIMATE KINASE"/>
    <property type="match status" value="1"/>
</dbReference>
<evidence type="ECO:0000256" key="4">
    <source>
        <dbReference type="ARBA" id="ARBA00022605"/>
    </source>
</evidence>
<dbReference type="GO" id="GO:0005524">
    <property type="term" value="F:ATP binding"/>
    <property type="evidence" value="ECO:0007669"/>
    <property type="project" value="UniProtKB-KW"/>
</dbReference>
<keyword evidence="5" id="KW-0808">Transferase</keyword>
<dbReference type="GO" id="GO:0008652">
    <property type="term" value="P:amino acid biosynthetic process"/>
    <property type="evidence" value="ECO:0007669"/>
    <property type="project" value="UniProtKB-KW"/>
</dbReference>
<evidence type="ECO:0000256" key="5">
    <source>
        <dbReference type="ARBA" id="ARBA00022679"/>
    </source>
</evidence>
<evidence type="ECO:0000313" key="11">
    <source>
        <dbReference type="EMBL" id="CAB4531714.1"/>
    </source>
</evidence>
<evidence type="ECO:0000256" key="10">
    <source>
        <dbReference type="ARBA" id="ARBA00048567"/>
    </source>
</evidence>
<dbReference type="HAMAP" id="MF_00109">
    <property type="entry name" value="Shikimate_kinase"/>
    <property type="match status" value="1"/>
</dbReference>
<keyword evidence="8" id="KW-0067">ATP-binding</keyword>
<sequence>MTPLAVLIGPPAAGKSRLGKRVAALLGVGFADTDKMVVAEHGPIPAIFENVGEPQFRVWERDAVSDALSSSGIVSLGGGAVVNTDTQRDLENVRVVLVTATPDTIAPRLVSGTRPLLAGGIDAWTALLAARQPIYDRLAEFTVDTSRGSMDSIAEALAERLGQNR</sequence>
<accession>A0A6J6AYZ7</accession>
<evidence type="ECO:0000256" key="8">
    <source>
        <dbReference type="ARBA" id="ARBA00022840"/>
    </source>
</evidence>
<dbReference type="InterPro" id="IPR023000">
    <property type="entry name" value="Shikimate_kinase_CS"/>
</dbReference>
<dbReference type="GO" id="GO:0005829">
    <property type="term" value="C:cytosol"/>
    <property type="evidence" value="ECO:0007669"/>
    <property type="project" value="TreeGrafter"/>
</dbReference>
<proteinExistence type="inferred from homology"/>
<protein>
    <recommendedName>
        <fullName evidence="3">shikimate kinase</fullName>
        <ecNumber evidence="3">2.7.1.71</ecNumber>
    </recommendedName>
</protein>
<comment type="similarity">
    <text evidence="2">Belongs to the shikimate kinase family.</text>
</comment>
<dbReference type="EMBL" id="CAEZSG010000012">
    <property type="protein sequence ID" value="CAB4531714.1"/>
    <property type="molecule type" value="Genomic_DNA"/>
</dbReference>
<keyword evidence="9" id="KW-0057">Aromatic amino acid biosynthesis</keyword>
<dbReference type="GO" id="GO:0009073">
    <property type="term" value="P:aromatic amino acid family biosynthetic process"/>
    <property type="evidence" value="ECO:0007669"/>
    <property type="project" value="UniProtKB-KW"/>
</dbReference>
<keyword evidence="6" id="KW-0547">Nucleotide-binding</keyword>
<dbReference type="AlphaFoldDB" id="A0A6J6AYZ7"/>
<comment type="pathway">
    <text evidence="1">Metabolic intermediate biosynthesis; chorismate biosynthesis; chorismate from D-erythrose 4-phosphate and phosphoenolpyruvate: step 5/7.</text>
</comment>
<dbReference type="EC" id="2.7.1.71" evidence="3"/>
<dbReference type="CDD" id="cd00464">
    <property type="entry name" value="SK"/>
    <property type="match status" value="1"/>
</dbReference>
<evidence type="ECO:0000256" key="2">
    <source>
        <dbReference type="ARBA" id="ARBA00006997"/>
    </source>
</evidence>
<evidence type="ECO:0000256" key="3">
    <source>
        <dbReference type="ARBA" id="ARBA00012154"/>
    </source>
</evidence>
<dbReference type="InterPro" id="IPR031322">
    <property type="entry name" value="Shikimate/glucono_kinase"/>
</dbReference>
<dbReference type="PROSITE" id="PS01128">
    <property type="entry name" value="SHIKIMATE_KINASE"/>
    <property type="match status" value="1"/>
</dbReference>
<evidence type="ECO:0000256" key="6">
    <source>
        <dbReference type="ARBA" id="ARBA00022741"/>
    </source>
</evidence>
<reference evidence="11" key="1">
    <citation type="submission" date="2020-05" db="EMBL/GenBank/DDBJ databases">
        <authorList>
            <person name="Chiriac C."/>
            <person name="Salcher M."/>
            <person name="Ghai R."/>
            <person name="Kavagutti S V."/>
        </authorList>
    </citation>
    <scope>NUCLEOTIDE SEQUENCE</scope>
</reference>
<dbReference type="GO" id="GO:0004765">
    <property type="term" value="F:shikimate kinase activity"/>
    <property type="evidence" value="ECO:0007669"/>
    <property type="project" value="UniProtKB-EC"/>
</dbReference>
<keyword evidence="4" id="KW-0028">Amino-acid biosynthesis</keyword>
<comment type="catalytic activity">
    <reaction evidence="10">
        <text>shikimate + ATP = 3-phosphoshikimate + ADP + H(+)</text>
        <dbReference type="Rhea" id="RHEA:13121"/>
        <dbReference type="ChEBI" id="CHEBI:15378"/>
        <dbReference type="ChEBI" id="CHEBI:30616"/>
        <dbReference type="ChEBI" id="CHEBI:36208"/>
        <dbReference type="ChEBI" id="CHEBI:145989"/>
        <dbReference type="ChEBI" id="CHEBI:456216"/>
        <dbReference type="EC" id="2.7.1.71"/>
    </reaction>
</comment>
<dbReference type="InterPro" id="IPR000623">
    <property type="entry name" value="Shikimate_kinase/TSH1"/>
</dbReference>
<evidence type="ECO:0000256" key="9">
    <source>
        <dbReference type="ARBA" id="ARBA00023141"/>
    </source>
</evidence>
<dbReference type="GO" id="GO:0009423">
    <property type="term" value="P:chorismate biosynthetic process"/>
    <property type="evidence" value="ECO:0007669"/>
    <property type="project" value="UniProtKB-UniPathway"/>
</dbReference>
<gene>
    <name evidence="11" type="ORF">UFOPK1413_00159</name>
</gene>
<dbReference type="PRINTS" id="PR01100">
    <property type="entry name" value="SHIKIMTKNASE"/>
</dbReference>
<evidence type="ECO:0000256" key="1">
    <source>
        <dbReference type="ARBA" id="ARBA00004842"/>
    </source>
</evidence>
<dbReference type="Pfam" id="PF01202">
    <property type="entry name" value="SKI"/>
    <property type="match status" value="1"/>
</dbReference>
<name>A0A6J6AYZ7_9ZZZZ</name>
<dbReference type="PANTHER" id="PTHR21087:SF16">
    <property type="entry name" value="SHIKIMATE KINASE 1, CHLOROPLASTIC"/>
    <property type="match status" value="1"/>
</dbReference>
<evidence type="ECO:0000256" key="7">
    <source>
        <dbReference type="ARBA" id="ARBA00022777"/>
    </source>
</evidence>
<dbReference type="SUPFAM" id="SSF52540">
    <property type="entry name" value="P-loop containing nucleoside triphosphate hydrolases"/>
    <property type="match status" value="1"/>
</dbReference>